<dbReference type="RefSeq" id="WP_100388097.1">
    <property type="nucleotide sequence ID" value="NZ_BMZU01000001.1"/>
</dbReference>
<sequence>MPSTNNTNDIVHLRAAGTSFVLDARGTGVPSITHWGADLGELNSGQLAALADSRQRALGPSSIDEPFRLSIVPLLAEGWTGLPGLEGRHDQRAAASGADAGGGRVRRPALRTESIEHPEPRVVRVVLVDATGPSGAAVADADAAVVLRLTITFELTAAGVLRSRSQLTNTATETFELSSLATILPLAPVARERLDFSGIWAAERQPQRSAIDYGTWLRESRHGRRGHDDSYLTVAGTPGFGFRHGEVWAMHLGTSGDTRVWLDRSALGVTTVGAAELLAPGEIRLATGDSYETPWAFAAWSDAGLDGLSDRFHAWFRGLPAHPSTPRPLTLNTWEAVYFDHNFEQLAALADAAADAGVERFVLDDGWMKNRTDDKRALGDWTVDEPSWPEGLTPLVDRVTASGMQFGLWVEPEMVSLDSDLAREHPEWILRDDDRPLPKSWRNQFVLDLDNPAAFAHVLDAISALLDSYAISYLKWDMNRDLLGGSVHRHVAATYRLMDELRERYPHVEIESCASGGARVDAGVLERVQRVWPSDTNDAHDRFSIMRWTNLLVPFEYLGSHVGSSPAHTSGRSLSLGFRLATALMGHSGIEWDLTATTADERAALPVWAAAYRSLRGLIHSGRVVRGELEVTQPIVTGIVADDASGVADAVFWVTCLDTPSDAVPTSRRLPGLDPHREYRISPVDVGAAAATYPGTAPAWWLDGTVVLSGAVLGSVGLQLPILHPDEALVLRVTAV</sequence>
<dbReference type="Proteomes" id="UP000231742">
    <property type="component" value="Unassembled WGS sequence"/>
</dbReference>
<dbReference type="InterPro" id="IPR050985">
    <property type="entry name" value="Alpha-glycosidase_related"/>
</dbReference>
<keyword evidence="3" id="KW-0378">Hydrolase</keyword>
<evidence type="ECO:0000313" key="8">
    <source>
        <dbReference type="Proteomes" id="UP000231742"/>
    </source>
</evidence>
<dbReference type="GO" id="GO:0016052">
    <property type="term" value="P:carbohydrate catabolic process"/>
    <property type="evidence" value="ECO:0007669"/>
    <property type="project" value="InterPro"/>
</dbReference>
<keyword evidence="4" id="KW-0326">Glycosidase</keyword>
<dbReference type="CDD" id="cd14791">
    <property type="entry name" value="GH36"/>
    <property type="match status" value="1"/>
</dbReference>
<comment type="caution">
    <text evidence="7">The sequence shown here is derived from an EMBL/GenBank/DDBJ whole genome shotgun (WGS) entry which is preliminary data.</text>
</comment>
<evidence type="ECO:0000256" key="3">
    <source>
        <dbReference type="ARBA" id="ARBA00022801"/>
    </source>
</evidence>
<proteinExistence type="predicted"/>
<dbReference type="InterPro" id="IPR017853">
    <property type="entry name" value="GH"/>
</dbReference>
<name>A0A2M9D6R6_9MICO</name>
<dbReference type="OrthoDB" id="9758822at2"/>
<dbReference type="Gene3D" id="2.70.98.60">
    <property type="entry name" value="alpha-galactosidase from lactobacil brevis"/>
    <property type="match status" value="1"/>
</dbReference>
<dbReference type="Pfam" id="PF02065">
    <property type="entry name" value="Melibiase"/>
    <property type="match status" value="1"/>
</dbReference>
<dbReference type="EMBL" id="PGFH01000001">
    <property type="protein sequence ID" value="PJJ81414.1"/>
    <property type="molecule type" value="Genomic_DNA"/>
</dbReference>
<dbReference type="SUPFAM" id="SSF51445">
    <property type="entry name" value="(Trans)glycosidases"/>
    <property type="match status" value="1"/>
</dbReference>
<dbReference type="PANTHER" id="PTHR43053:SF3">
    <property type="entry name" value="ALPHA-GALACTOSIDASE C-RELATED"/>
    <property type="match status" value="1"/>
</dbReference>
<evidence type="ECO:0000256" key="2">
    <source>
        <dbReference type="ARBA" id="ARBA00012755"/>
    </source>
</evidence>
<dbReference type="PANTHER" id="PTHR43053">
    <property type="entry name" value="GLYCOSIDASE FAMILY 31"/>
    <property type="match status" value="1"/>
</dbReference>
<protein>
    <recommendedName>
        <fullName evidence="2">alpha-galactosidase</fullName>
        <ecNumber evidence="2">3.2.1.22</ecNumber>
    </recommendedName>
</protein>
<dbReference type="FunFam" id="3.20.20.70:FF:000118">
    <property type="entry name" value="Alpha-galactosidase"/>
    <property type="match status" value="1"/>
</dbReference>
<evidence type="ECO:0000259" key="6">
    <source>
        <dbReference type="Pfam" id="PF16875"/>
    </source>
</evidence>
<reference evidence="7 8" key="1">
    <citation type="submission" date="2017-11" db="EMBL/GenBank/DDBJ databases">
        <title>Genomic Encyclopedia of Archaeal and Bacterial Type Strains, Phase II (KMG-II): From Individual Species to Whole Genera.</title>
        <authorList>
            <person name="Goeker M."/>
        </authorList>
    </citation>
    <scope>NUCLEOTIDE SEQUENCE [LARGE SCALE GENOMIC DNA]</scope>
    <source>
        <strain evidence="7 8">DSM 16400</strain>
    </source>
</reference>
<dbReference type="Pfam" id="PF16875">
    <property type="entry name" value="Glyco_hydro_36N"/>
    <property type="match status" value="1"/>
</dbReference>
<evidence type="ECO:0000256" key="4">
    <source>
        <dbReference type="ARBA" id="ARBA00023295"/>
    </source>
</evidence>
<gene>
    <name evidence="7" type="ORF">CLV85_0590</name>
</gene>
<evidence type="ECO:0000313" key="7">
    <source>
        <dbReference type="EMBL" id="PJJ81414.1"/>
    </source>
</evidence>
<keyword evidence="8" id="KW-1185">Reference proteome</keyword>
<comment type="catalytic activity">
    <reaction evidence="1">
        <text>Hydrolysis of terminal, non-reducing alpha-D-galactose residues in alpha-D-galactosides, including galactose oligosaccharides, galactomannans and galactolipids.</text>
        <dbReference type="EC" id="3.2.1.22"/>
    </reaction>
</comment>
<dbReference type="Gene3D" id="3.20.20.70">
    <property type="entry name" value="Aldolase class I"/>
    <property type="match status" value="1"/>
</dbReference>
<feature type="region of interest" description="Disordered" evidence="5">
    <location>
        <begin position="90"/>
        <end position="113"/>
    </location>
</feature>
<dbReference type="AlphaFoldDB" id="A0A2M9D6R6"/>
<evidence type="ECO:0000256" key="1">
    <source>
        <dbReference type="ARBA" id="ARBA00001255"/>
    </source>
</evidence>
<dbReference type="PRINTS" id="PR00743">
    <property type="entry name" value="GLHYDRLASE36"/>
</dbReference>
<organism evidence="7 8">
    <name type="scientific">Salinibacterium amurskyense</name>
    <dbReference type="NCBI Taxonomy" id="205941"/>
    <lineage>
        <taxon>Bacteria</taxon>
        <taxon>Bacillati</taxon>
        <taxon>Actinomycetota</taxon>
        <taxon>Actinomycetes</taxon>
        <taxon>Micrococcales</taxon>
        <taxon>Microbacteriaceae</taxon>
        <taxon>Salinibacterium</taxon>
    </lineage>
</organism>
<dbReference type="InterPro" id="IPR038417">
    <property type="entry name" value="Alpga-gal_N_sf"/>
</dbReference>
<evidence type="ECO:0000256" key="5">
    <source>
        <dbReference type="SAM" id="MobiDB-lite"/>
    </source>
</evidence>
<dbReference type="InterPro" id="IPR002252">
    <property type="entry name" value="Glyco_hydro_36"/>
</dbReference>
<dbReference type="InterPro" id="IPR013785">
    <property type="entry name" value="Aldolase_TIM"/>
</dbReference>
<feature type="domain" description="Glycosyl hydrolase family 36 N-terminal" evidence="6">
    <location>
        <begin position="29"/>
        <end position="286"/>
    </location>
</feature>
<accession>A0A2M9D6R6</accession>
<dbReference type="GO" id="GO:0004557">
    <property type="term" value="F:alpha-galactosidase activity"/>
    <property type="evidence" value="ECO:0007669"/>
    <property type="project" value="UniProtKB-EC"/>
</dbReference>
<dbReference type="InterPro" id="IPR031704">
    <property type="entry name" value="Glyco_hydro_36_N"/>
</dbReference>
<dbReference type="EC" id="3.2.1.22" evidence="2"/>